<evidence type="ECO:0000256" key="6">
    <source>
        <dbReference type="ARBA" id="ARBA00023136"/>
    </source>
</evidence>
<evidence type="ECO:0000256" key="1">
    <source>
        <dbReference type="ARBA" id="ARBA00004141"/>
    </source>
</evidence>
<keyword evidence="2" id="KW-0328">Glycosyltransferase</keyword>
<evidence type="ECO:0000313" key="9">
    <source>
        <dbReference type="EMBL" id="PST41545.1"/>
    </source>
</evidence>
<evidence type="ECO:0000259" key="8">
    <source>
        <dbReference type="Pfam" id="PF00535"/>
    </source>
</evidence>
<feature type="transmembrane region" description="Helical" evidence="7">
    <location>
        <begin position="272"/>
        <end position="292"/>
    </location>
</feature>
<dbReference type="Gene3D" id="3.90.550.10">
    <property type="entry name" value="Spore Coat Polysaccharide Biosynthesis Protein SpsA, Chain A"/>
    <property type="match status" value="1"/>
</dbReference>
<dbReference type="Proteomes" id="UP000240974">
    <property type="component" value="Unassembled WGS sequence"/>
</dbReference>
<evidence type="ECO:0000313" key="10">
    <source>
        <dbReference type="Proteomes" id="UP000240974"/>
    </source>
</evidence>
<reference evidence="9 10" key="1">
    <citation type="journal article" date="2019" name="Int. J. Syst. Evol. Microbiol.">
        <title>Faecalibacillus intestinalis gen. nov., sp. nov. and Faecalibacillus faecis sp. nov., isolated from human faeces.</title>
        <authorList>
            <person name="Seo B."/>
            <person name="Jeon K."/>
            <person name="Baek I."/>
            <person name="Lee Y.M."/>
            <person name="Baek K."/>
            <person name="Ko G."/>
        </authorList>
    </citation>
    <scope>NUCLEOTIDE SEQUENCE [LARGE SCALE GENOMIC DNA]</scope>
    <source>
        <strain evidence="9 10">SNUG30099</strain>
    </source>
</reference>
<dbReference type="PANTHER" id="PTHR48090:SF1">
    <property type="entry name" value="PROPHAGE BACTOPRENOL GLUCOSYL TRANSFERASE HOMOLOG"/>
    <property type="match status" value="1"/>
</dbReference>
<protein>
    <submittedName>
        <fullName evidence="9">Glycosyltransferase</fullName>
    </submittedName>
</protein>
<dbReference type="InterPro" id="IPR001173">
    <property type="entry name" value="Glyco_trans_2-like"/>
</dbReference>
<organism evidence="9 10">
    <name type="scientific">Faecalibacillus intestinalis</name>
    <dbReference type="NCBI Taxonomy" id="1982626"/>
    <lineage>
        <taxon>Bacteria</taxon>
        <taxon>Bacillati</taxon>
        <taxon>Bacillota</taxon>
        <taxon>Erysipelotrichia</taxon>
        <taxon>Erysipelotrichales</taxon>
        <taxon>Coprobacillaceae</taxon>
        <taxon>Faecalibacillus</taxon>
    </lineage>
</organism>
<dbReference type="AlphaFoldDB" id="A0A2T3G1V9"/>
<keyword evidence="3 9" id="KW-0808">Transferase</keyword>
<proteinExistence type="predicted"/>
<evidence type="ECO:0000256" key="3">
    <source>
        <dbReference type="ARBA" id="ARBA00022679"/>
    </source>
</evidence>
<dbReference type="RefSeq" id="WP_107029788.1">
    <property type="nucleotide sequence ID" value="NZ_PYLQ01000007.1"/>
</dbReference>
<evidence type="ECO:0000256" key="4">
    <source>
        <dbReference type="ARBA" id="ARBA00022692"/>
    </source>
</evidence>
<dbReference type="GO" id="GO:0005886">
    <property type="term" value="C:plasma membrane"/>
    <property type="evidence" value="ECO:0007669"/>
    <property type="project" value="TreeGrafter"/>
</dbReference>
<dbReference type="InterPro" id="IPR029044">
    <property type="entry name" value="Nucleotide-diphossugar_trans"/>
</dbReference>
<feature type="transmembrane region" description="Helical" evidence="7">
    <location>
        <begin position="236"/>
        <end position="260"/>
    </location>
</feature>
<name>A0A2T3G1V9_9FIRM</name>
<dbReference type="Pfam" id="PF00535">
    <property type="entry name" value="Glycos_transf_2"/>
    <property type="match status" value="1"/>
</dbReference>
<evidence type="ECO:0000256" key="5">
    <source>
        <dbReference type="ARBA" id="ARBA00022989"/>
    </source>
</evidence>
<evidence type="ECO:0000256" key="7">
    <source>
        <dbReference type="SAM" id="Phobius"/>
    </source>
</evidence>
<sequence length="321" mass="36430">MKLALVVPCYNEEEVLEDTTKQLCELFDQLHKKGKIDEESYILFVNDGSKDQTWNLISKFNEQEKWVAGLNLAANVGHQNALYAGLMTAYKNVDATISIDADLQDDINVIENMIDEFNKGNDIVYGVRNDRTSDSFFKRFTAQSFYKLMTVMGVKSVYNHADFRLMSARAVEQLGNYKERNLFLRGMVPLIGYNTSCVYYARKERMAGESKYPLKKMLSFAFDGITSFSVKPITMISWIGILVVFISICAMIYTLIGHFLGNTVSGWSSLMISIWFLGGVQLLSIGVIGQYIGKTYVEVKERPRYNIDVLLESKSVGKEND</sequence>
<keyword evidence="6 7" id="KW-0472">Membrane</keyword>
<keyword evidence="10" id="KW-1185">Reference proteome</keyword>
<dbReference type="PANTHER" id="PTHR48090">
    <property type="entry name" value="UNDECAPRENYL-PHOSPHATE 4-DEOXY-4-FORMAMIDO-L-ARABINOSE TRANSFERASE-RELATED"/>
    <property type="match status" value="1"/>
</dbReference>
<evidence type="ECO:0000256" key="2">
    <source>
        <dbReference type="ARBA" id="ARBA00022676"/>
    </source>
</evidence>
<dbReference type="GO" id="GO:0016757">
    <property type="term" value="F:glycosyltransferase activity"/>
    <property type="evidence" value="ECO:0007669"/>
    <property type="project" value="UniProtKB-KW"/>
</dbReference>
<feature type="domain" description="Glycosyltransferase 2-like" evidence="8">
    <location>
        <begin position="5"/>
        <end position="174"/>
    </location>
</feature>
<dbReference type="InterPro" id="IPR050256">
    <property type="entry name" value="Glycosyltransferase_2"/>
</dbReference>
<dbReference type="SUPFAM" id="SSF53448">
    <property type="entry name" value="Nucleotide-diphospho-sugar transferases"/>
    <property type="match status" value="1"/>
</dbReference>
<accession>A0A2T3G1V9</accession>
<dbReference type="EMBL" id="PYLQ01000007">
    <property type="protein sequence ID" value="PST41545.1"/>
    <property type="molecule type" value="Genomic_DNA"/>
</dbReference>
<dbReference type="CDD" id="cd04187">
    <property type="entry name" value="DPM1_like_bac"/>
    <property type="match status" value="1"/>
</dbReference>
<comment type="subcellular location">
    <subcellularLocation>
        <location evidence="1">Membrane</location>
        <topology evidence="1">Multi-pass membrane protein</topology>
    </subcellularLocation>
</comment>
<comment type="caution">
    <text evidence="9">The sequence shown here is derived from an EMBL/GenBank/DDBJ whole genome shotgun (WGS) entry which is preliminary data.</text>
</comment>
<gene>
    <name evidence="9" type="ORF">C7U54_06970</name>
</gene>
<keyword evidence="4 7" id="KW-0812">Transmembrane</keyword>
<keyword evidence="5 7" id="KW-1133">Transmembrane helix</keyword>